<dbReference type="EMBL" id="CP017315">
    <property type="protein sequence ID" value="AQS42297.1"/>
    <property type="molecule type" value="Genomic_DNA"/>
</dbReference>
<reference evidence="6 7" key="1">
    <citation type="journal article" date="2010" name="Science">
        <title>Genomic comparison of the ants Camponotus floridanus and Harpegnathos saltator.</title>
        <authorList>
            <person name="Bonasio R."/>
            <person name="Zhang G."/>
            <person name="Ye C."/>
            <person name="Mutti N.S."/>
            <person name="Fang X."/>
            <person name="Qin N."/>
            <person name="Donahue G."/>
            <person name="Yang P."/>
            <person name="Li Q."/>
            <person name="Li C."/>
            <person name="Zhang P."/>
            <person name="Huang Z."/>
            <person name="Berger S.L."/>
            <person name="Reinberg D."/>
            <person name="Wang J."/>
            <person name="Liebig J."/>
        </authorList>
    </citation>
    <scope>NUCLEOTIDE SEQUENCE [LARGE SCALE GENOMIC DNA]</scope>
    <source>
        <strain evidence="6 7">Hsal</strain>
    </source>
</reference>
<accession>A0A1U9JWP1</accession>
<dbReference type="Pfam" id="PF04357">
    <property type="entry name" value="TamB"/>
    <property type="match status" value="1"/>
</dbReference>
<evidence type="ECO:0000256" key="4">
    <source>
        <dbReference type="ARBA" id="ARBA00023136"/>
    </source>
</evidence>
<dbReference type="GO" id="GO:0009306">
    <property type="term" value="P:protein secretion"/>
    <property type="evidence" value="ECO:0007669"/>
    <property type="project" value="InterPro"/>
</dbReference>
<reference evidence="6 7" key="2">
    <citation type="journal article" date="2016" name="Sci. Rep.">
        <title>The genome of Rhizobiales bacteria in predatory ants reveals urease gene functions but no genes for nitrogen fixation.</title>
        <authorList>
            <person name="Neuvonen M.M."/>
            <person name="Tamarit D."/>
            <person name="Naslund K."/>
            <person name="Liebig J."/>
            <person name="Feldhaar H."/>
            <person name="Moran N.A."/>
            <person name="Guy L."/>
            <person name="Andersson S.G."/>
        </authorList>
    </citation>
    <scope>NUCLEOTIDE SEQUENCE [LARGE SCALE GENOMIC DNA]</scope>
    <source>
        <strain evidence="6 7">Hsal</strain>
    </source>
</reference>
<evidence type="ECO:0000313" key="7">
    <source>
        <dbReference type="Proteomes" id="UP000188912"/>
    </source>
</evidence>
<evidence type="ECO:0000256" key="3">
    <source>
        <dbReference type="ARBA" id="ARBA00022989"/>
    </source>
</evidence>
<feature type="domain" description="Translocation and assembly module TamB C-terminal" evidence="5">
    <location>
        <begin position="1011"/>
        <end position="1363"/>
    </location>
</feature>
<organism evidence="6 7">
    <name type="scientific">Candidatus Tokpelaia hoelldobleri</name>
    <dbReference type="NCBI Taxonomy" id="1902579"/>
    <lineage>
        <taxon>Bacteria</taxon>
        <taxon>Pseudomonadati</taxon>
        <taxon>Pseudomonadota</taxon>
        <taxon>Alphaproteobacteria</taxon>
        <taxon>Hyphomicrobiales</taxon>
        <taxon>Candidatus Tokpelaia</taxon>
    </lineage>
</organism>
<dbReference type="PANTHER" id="PTHR36985">
    <property type="entry name" value="TRANSLOCATION AND ASSEMBLY MODULE SUBUNIT TAMB"/>
    <property type="match status" value="1"/>
</dbReference>
<dbReference type="PANTHER" id="PTHR36985:SF1">
    <property type="entry name" value="TRANSLOCATION AND ASSEMBLY MODULE SUBUNIT TAMB"/>
    <property type="match status" value="1"/>
</dbReference>
<evidence type="ECO:0000313" key="6">
    <source>
        <dbReference type="EMBL" id="AQS42297.1"/>
    </source>
</evidence>
<dbReference type="Proteomes" id="UP000188912">
    <property type="component" value="Chromosome"/>
</dbReference>
<dbReference type="KEGG" id="thd:BHV28_16190"/>
<evidence type="ECO:0000256" key="1">
    <source>
        <dbReference type="ARBA" id="ARBA00004167"/>
    </source>
</evidence>
<keyword evidence="2" id="KW-0812">Transmembrane</keyword>
<dbReference type="STRING" id="1902579.BHV28_16190"/>
<dbReference type="InterPro" id="IPR007452">
    <property type="entry name" value="TamB_C"/>
</dbReference>
<gene>
    <name evidence="6" type="ORF">BHV28_16190</name>
</gene>
<name>A0A1U9JWP1_9HYPH</name>
<protein>
    <recommendedName>
        <fullName evidence="5">Translocation and assembly module TamB C-terminal domain-containing protein</fullName>
    </recommendedName>
</protein>
<sequence length="1363" mass="143025">MMKKTVLRIFFLSVAALALAVAVLLLYPYGPRQEDGSAGKSLALAMLEKSLSSPGRRVSISNIDSLWSSHGVIRSVTVADGQGVFASVKNITFDWSRLSILRGRVAFEKLEAERIDIFRKPVAPQTAAPVPVKTEKTGRNLLALPSLPVDVLVDKISARQIVLGESLLGNRAAFGLDGDLHWTGKVFDMKFDLPRLDGAGGAIAIAAQKPSRLDGLAFSMQVDDPASGLRLQGSGKATADGFPRQMVFDLSLQDRAGRRALVPFTNGDITLEKAAFHLAYGENGQEVWNGTAMVNGLASPAVGWKNAAFTFGGPAQQLDDPEKRHVGMKLDGAVEGLRTSSVRGGAVQDKITFHANADWRAGAPLTIQNADIKGAGLALSLSGTAEGGAFSNKGAMQADLRLRGKIVDMAVFEPRVKGALGFEGTARGKDGQVAFDLRGRIADAIWNGRPMKNTTVTLAGTLDNRAAFANALDATLKGEGQFDNRPLVLEADVVKNGRQIAADKFSVKIGEAVISGHGKRRRDGALEGTAQFDVPDLSLPAALLFQNGKGSARGTVSLAGDKRVQNGDVKADMKGIEIAGIRVGTLDARALMQDIFGVPRVDGTIHVEDISVRGVRIRSATLQSRMQGKSSHFTAAALMEDDMSVAASGTLVAENSAVSIQATGWQLLLDKLEARKAATVVTLKRPTKITLTDKGAIGVQDLALVAGQGSFILNGTIADRIRLDLDARQMPLAVVNMVRPDLAVDGVLTAKVNISGSRSSPVVDADIDGRGVTAALLRGFGLQPLDVRVQAKTSGEVLTLDARAFGGGLDAAARGTVSFKTRKMALDVNLQETPLNFLNSLVKDQDLSGVVTGTAQISGTLDNPSATFKVSGRQLSARALTESGIQPLTLQTAGSFAGNTVQVENFDVSSASGIGLKASGRLPLKGNGIDLKIDGGAPLGFANRFLAGRGAQLSGVAQVNVRVSGSLAAPKLQGAFLVDDGRFVDPQTNARFNNLIVRGRLEGDRVVLEKASARSASGGSVSVSGSVSTDVGQGLPADLTITLNHTAYNDGEMVSATANGAMTITGALLHEPLIKGKVQVEKAEITIPDNFGGAALIDVRHKHTPRPVAITLRRAGLDGAKSSKAAAEARDGGPKLDLLLSASRVFIRGRGLDAEIGGKVRLAGYLSNVHPVGRFELVRGRFELLTKRLDFESGQVMLTGNMNPELHFVARVEGDDVTVTVTVNGTPDDLDIALTSQPALPQDEILSRLVFNRSVSELSPFQIAQLGLAAAQLAGVGGNTSLLGNLRGATGLDDLDVTNDGMGNTSVKAGRYIRDNIYLGVEAGSDGTTGGTLNLDINKNLKAKGAVGSDAKSGVGVFYEKDY</sequence>
<comment type="subcellular location">
    <subcellularLocation>
        <location evidence="1">Membrane</location>
        <topology evidence="1">Single-pass membrane protein</topology>
    </subcellularLocation>
</comment>
<proteinExistence type="predicted"/>
<dbReference type="GO" id="GO:0005886">
    <property type="term" value="C:plasma membrane"/>
    <property type="evidence" value="ECO:0007669"/>
    <property type="project" value="InterPro"/>
</dbReference>
<keyword evidence="4" id="KW-0472">Membrane</keyword>
<evidence type="ECO:0000259" key="5">
    <source>
        <dbReference type="Pfam" id="PF04357"/>
    </source>
</evidence>
<evidence type="ECO:0000256" key="2">
    <source>
        <dbReference type="ARBA" id="ARBA00022692"/>
    </source>
</evidence>
<keyword evidence="3" id="KW-1133">Transmembrane helix</keyword>
<keyword evidence="7" id="KW-1185">Reference proteome</keyword>